<dbReference type="GO" id="GO:0016887">
    <property type="term" value="F:ATP hydrolysis activity"/>
    <property type="evidence" value="ECO:0007669"/>
    <property type="project" value="TreeGrafter"/>
</dbReference>
<evidence type="ECO:0000256" key="3">
    <source>
        <dbReference type="SAM" id="MobiDB-lite"/>
    </source>
</evidence>
<dbReference type="EMBL" id="BONG01000010">
    <property type="protein sequence ID" value="GIF88696.1"/>
    <property type="molecule type" value="Genomic_DNA"/>
</dbReference>
<comment type="caution">
    <text evidence="4">The sequence shown here is derived from an EMBL/GenBank/DDBJ whole genome shotgun (WGS) entry which is preliminary data.</text>
</comment>
<protein>
    <recommendedName>
        <fullName evidence="6">Pilus assembly protein CpaE</fullName>
    </recommendedName>
</protein>
<sequence length="412" mass="43905">MTIIYEHEHGLAQQLTLLLGEAVAVPTAADLVERVNSDRAEQLVLFGPSTPLAEAFAFADQCRLRRPELGVVLLRSSLDVAVLADALKAGVREVVDPSDHAAVLSATARSLDLSRQLLSRPTGRAPVPAQAPPAAPAAPPAAAVPSESAESQVITVFAAKGGCGKSTVATNLAITLAQGTKASGPRRVCLIDLDLAFGDVAIMMQLTPQRTIADAIPVADRIDETGLRTLLTRYQHGGAEVDVLLAPVQPAIAEEVTRDLITEIIHLARDMYDFVVIDTASAFTEQMLAALDATHHYVLVATPELPSLKNLRVTLDMFELLDYRREARTVVLNRADSKVGISMAEVEKVIRMPITGFIPSSRDVPLSANRGVPLAAAQPQHAVSVAIRDLAVKRFLGTAAPAKRGMFARKKG</sequence>
<dbReference type="SUPFAM" id="SSF52540">
    <property type="entry name" value="P-loop containing nucleoside triphosphate hydrolases"/>
    <property type="match status" value="1"/>
</dbReference>
<dbReference type="InterPro" id="IPR050625">
    <property type="entry name" value="ParA/MinD_ATPase"/>
</dbReference>
<organism evidence="4 5">
    <name type="scientific">Catellatospora chokoriensis</name>
    <dbReference type="NCBI Taxonomy" id="310353"/>
    <lineage>
        <taxon>Bacteria</taxon>
        <taxon>Bacillati</taxon>
        <taxon>Actinomycetota</taxon>
        <taxon>Actinomycetes</taxon>
        <taxon>Micromonosporales</taxon>
        <taxon>Micromonosporaceae</taxon>
        <taxon>Catellatospora</taxon>
    </lineage>
</organism>
<evidence type="ECO:0008006" key="6">
    <source>
        <dbReference type="Google" id="ProtNLM"/>
    </source>
</evidence>
<dbReference type="GO" id="GO:0051782">
    <property type="term" value="P:negative regulation of cell division"/>
    <property type="evidence" value="ECO:0007669"/>
    <property type="project" value="TreeGrafter"/>
</dbReference>
<dbReference type="GO" id="GO:0009898">
    <property type="term" value="C:cytoplasmic side of plasma membrane"/>
    <property type="evidence" value="ECO:0007669"/>
    <property type="project" value="TreeGrafter"/>
</dbReference>
<proteinExistence type="predicted"/>
<evidence type="ECO:0000256" key="2">
    <source>
        <dbReference type="ARBA" id="ARBA00022840"/>
    </source>
</evidence>
<reference evidence="4 5" key="1">
    <citation type="submission" date="2021-01" db="EMBL/GenBank/DDBJ databases">
        <title>Whole genome shotgun sequence of Catellatospora chokoriensis NBRC 107358.</title>
        <authorList>
            <person name="Komaki H."/>
            <person name="Tamura T."/>
        </authorList>
    </citation>
    <scope>NUCLEOTIDE SEQUENCE [LARGE SCALE GENOMIC DNA]</scope>
    <source>
        <strain evidence="4 5">NBRC 107358</strain>
    </source>
</reference>
<keyword evidence="1" id="KW-0547">Nucleotide-binding</keyword>
<dbReference type="InterPro" id="IPR027417">
    <property type="entry name" value="P-loop_NTPase"/>
</dbReference>
<evidence type="ECO:0000256" key="1">
    <source>
        <dbReference type="ARBA" id="ARBA00022741"/>
    </source>
</evidence>
<dbReference type="GO" id="GO:0005829">
    <property type="term" value="C:cytosol"/>
    <property type="evidence" value="ECO:0007669"/>
    <property type="project" value="TreeGrafter"/>
</dbReference>
<feature type="region of interest" description="Disordered" evidence="3">
    <location>
        <begin position="122"/>
        <end position="143"/>
    </location>
</feature>
<dbReference type="PANTHER" id="PTHR43384">
    <property type="entry name" value="SEPTUM SITE-DETERMINING PROTEIN MIND HOMOLOG, CHLOROPLASTIC-RELATED"/>
    <property type="match status" value="1"/>
</dbReference>
<dbReference type="PANTHER" id="PTHR43384:SF13">
    <property type="entry name" value="SLR0110 PROTEIN"/>
    <property type="match status" value="1"/>
</dbReference>
<dbReference type="GO" id="GO:0005524">
    <property type="term" value="F:ATP binding"/>
    <property type="evidence" value="ECO:0007669"/>
    <property type="project" value="UniProtKB-KW"/>
</dbReference>
<keyword evidence="5" id="KW-1185">Reference proteome</keyword>
<evidence type="ECO:0000313" key="4">
    <source>
        <dbReference type="EMBL" id="GIF88696.1"/>
    </source>
</evidence>
<name>A0A8J3JX28_9ACTN</name>
<evidence type="ECO:0000313" key="5">
    <source>
        <dbReference type="Proteomes" id="UP000619293"/>
    </source>
</evidence>
<dbReference type="InterPro" id="IPR033756">
    <property type="entry name" value="YlxH/NBP35"/>
</dbReference>
<dbReference type="Gene3D" id="3.40.50.300">
    <property type="entry name" value="P-loop containing nucleotide triphosphate hydrolases"/>
    <property type="match status" value="1"/>
</dbReference>
<dbReference type="Pfam" id="PF10609">
    <property type="entry name" value="ParA"/>
    <property type="match status" value="1"/>
</dbReference>
<dbReference type="Proteomes" id="UP000619293">
    <property type="component" value="Unassembled WGS sequence"/>
</dbReference>
<feature type="compositionally biased region" description="Pro residues" evidence="3">
    <location>
        <begin position="129"/>
        <end position="139"/>
    </location>
</feature>
<keyword evidence="2" id="KW-0067">ATP-binding</keyword>
<dbReference type="RefSeq" id="WP_191838499.1">
    <property type="nucleotide sequence ID" value="NZ_BAAALB010000005.1"/>
</dbReference>
<gene>
    <name evidence="4" type="ORF">Cch02nite_21400</name>
</gene>
<dbReference type="AlphaFoldDB" id="A0A8J3JX28"/>
<accession>A0A8J3JX28</accession>